<dbReference type="GO" id="GO:0017004">
    <property type="term" value="P:cytochrome complex assembly"/>
    <property type="evidence" value="ECO:0007669"/>
    <property type="project" value="InterPro"/>
</dbReference>
<evidence type="ECO:0000256" key="3">
    <source>
        <dbReference type="SAM" id="Phobius"/>
    </source>
</evidence>
<dbReference type="SUPFAM" id="SSF82093">
    <property type="entry name" value="Heme chaperone CcmE"/>
    <property type="match status" value="1"/>
</dbReference>
<evidence type="ECO:0000256" key="2">
    <source>
        <dbReference type="ARBA" id="ARBA00023136"/>
    </source>
</evidence>
<dbReference type="GO" id="GO:0017003">
    <property type="term" value="P:protein-heme linkage"/>
    <property type="evidence" value="ECO:0007669"/>
    <property type="project" value="InterPro"/>
</dbReference>
<dbReference type="AlphaFoldDB" id="A0A381TZE4"/>
<accession>A0A381TZE4</accession>
<dbReference type="InterPro" id="IPR036127">
    <property type="entry name" value="CcmE-like_sf"/>
</dbReference>
<keyword evidence="2 3" id="KW-0472">Membrane</keyword>
<dbReference type="InterPro" id="IPR012340">
    <property type="entry name" value="NA-bd_OB-fold"/>
</dbReference>
<dbReference type="InterPro" id="IPR004329">
    <property type="entry name" value="CcmE"/>
</dbReference>
<keyword evidence="3" id="KW-1133">Transmembrane helix</keyword>
<evidence type="ECO:0000256" key="1">
    <source>
        <dbReference type="ARBA" id="ARBA00004370"/>
    </source>
</evidence>
<reference evidence="4" key="1">
    <citation type="submission" date="2018-05" db="EMBL/GenBank/DDBJ databases">
        <authorList>
            <person name="Lanie J.A."/>
            <person name="Ng W.-L."/>
            <person name="Kazmierczak K.M."/>
            <person name="Andrzejewski T.M."/>
            <person name="Davidsen T.M."/>
            <person name="Wayne K.J."/>
            <person name="Tettelin H."/>
            <person name="Glass J.I."/>
            <person name="Rusch D."/>
            <person name="Podicherti R."/>
            <person name="Tsui H.-C.T."/>
            <person name="Winkler M.E."/>
        </authorList>
    </citation>
    <scope>NUCLEOTIDE SEQUENCE</scope>
</reference>
<proteinExistence type="predicted"/>
<gene>
    <name evidence="4" type="ORF">METZ01_LOCUS74209</name>
</gene>
<sequence length="144" mass="16123">MSQKYKVILTVIGLFLISTFWILWSSFNPVNEKALVKFISVKEILDSNNIERVRIGGIVADNSIIVTPSNRMEVFFNIKEGASILPVRFVGARPDLFKHGAEVIVEGAYSNGSFNADMLQTKCASRYEGDLRDASSYKLDEINI</sequence>
<feature type="transmembrane region" description="Helical" evidence="3">
    <location>
        <begin position="7"/>
        <end position="27"/>
    </location>
</feature>
<keyword evidence="3" id="KW-0812">Transmembrane</keyword>
<name>A0A381TZE4_9ZZZZ</name>
<evidence type="ECO:0000313" key="4">
    <source>
        <dbReference type="EMBL" id="SVA21355.1"/>
    </source>
</evidence>
<dbReference type="EMBL" id="UINC01005443">
    <property type="protein sequence ID" value="SVA21355.1"/>
    <property type="molecule type" value="Genomic_DNA"/>
</dbReference>
<dbReference type="GO" id="GO:0020037">
    <property type="term" value="F:heme binding"/>
    <property type="evidence" value="ECO:0007669"/>
    <property type="project" value="InterPro"/>
</dbReference>
<comment type="subcellular location">
    <subcellularLocation>
        <location evidence="1">Membrane</location>
    </subcellularLocation>
</comment>
<evidence type="ECO:0008006" key="5">
    <source>
        <dbReference type="Google" id="ProtNLM"/>
    </source>
</evidence>
<protein>
    <recommendedName>
        <fullName evidence="5">Cytochrome c-type biogenesis protein CcmE</fullName>
    </recommendedName>
</protein>
<dbReference type="Pfam" id="PF03100">
    <property type="entry name" value="CcmE"/>
    <property type="match status" value="1"/>
</dbReference>
<dbReference type="Gene3D" id="2.40.50.140">
    <property type="entry name" value="Nucleic acid-binding proteins"/>
    <property type="match status" value="1"/>
</dbReference>
<dbReference type="GO" id="GO:0005886">
    <property type="term" value="C:plasma membrane"/>
    <property type="evidence" value="ECO:0007669"/>
    <property type="project" value="InterPro"/>
</dbReference>
<organism evidence="4">
    <name type="scientific">marine metagenome</name>
    <dbReference type="NCBI Taxonomy" id="408172"/>
    <lineage>
        <taxon>unclassified sequences</taxon>
        <taxon>metagenomes</taxon>
        <taxon>ecological metagenomes</taxon>
    </lineage>
</organism>